<gene>
    <name evidence="3" type="ORF">DU428_03810</name>
</gene>
<sequence length="266" mass="29553">MKIITILLSVIALNSCGNTKAASNMQENLDAKKTETLSGKYIISNLINTEELPEDIHLIFDETTNKVSGYAGCNTFSGNYTIEGNKIKLDSFIATRMYCEDTMEIEQNLMNALQEADSFSLENMELSIKNENGILLTGKKNTTSKISQKEDLLIEYKAISRGLFQSVTIKGNTILVQKDRSSEPQVRKCTNEEIASIEKLLAEITLKELENLEAPTKAHQYDGAAGATLKITKKGDVFRTVTFDHGNPNKKIAKFVNSILKMAELQ</sequence>
<dbReference type="PANTHER" id="PTHR35535:SF1">
    <property type="entry name" value="HEAT SHOCK PROTEIN HSLJ"/>
    <property type="match status" value="1"/>
</dbReference>
<name>A0A368P6R6_9FLAO</name>
<comment type="caution">
    <text evidence="3">The sequence shown here is derived from an EMBL/GenBank/DDBJ whole genome shotgun (WGS) entry which is preliminary data.</text>
</comment>
<feature type="signal peptide" evidence="1">
    <location>
        <begin position="1"/>
        <end position="21"/>
    </location>
</feature>
<dbReference type="PANTHER" id="PTHR35535">
    <property type="entry name" value="HEAT SHOCK PROTEIN HSLJ"/>
    <property type="match status" value="1"/>
</dbReference>
<dbReference type="Gene3D" id="2.40.128.270">
    <property type="match status" value="1"/>
</dbReference>
<organism evidence="3 4">
    <name type="scientific">Oceanihabitans sediminis</name>
    <dbReference type="NCBI Taxonomy" id="1812012"/>
    <lineage>
        <taxon>Bacteria</taxon>
        <taxon>Pseudomonadati</taxon>
        <taxon>Bacteroidota</taxon>
        <taxon>Flavobacteriia</taxon>
        <taxon>Flavobacteriales</taxon>
        <taxon>Flavobacteriaceae</taxon>
        <taxon>Oceanihabitans</taxon>
    </lineage>
</organism>
<dbReference type="InterPro" id="IPR005184">
    <property type="entry name" value="DUF306_Meta_HslJ"/>
</dbReference>
<evidence type="ECO:0000313" key="3">
    <source>
        <dbReference type="EMBL" id="RCU58512.1"/>
    </source>
</evidence>
<protein>
    <submittedName>
        <fullName evidence="3">META domain-containing protein</fullName>
    </submittedName>
</protein>
<dbReference type="Proteomes" id="UP000252249">
    <property type="component" value="Unassembled WGS sequence"/>
</dbReference>
<dbReference type="InterPro" id="IPR038670">
    <property type="entry name" value="HslJ-like_sf"/>
</dbReference>
<dbReference type="AlphaFoldDB" id="A0A368P6R6"/>
<dbReference type="InterPro" id="IPR053147">
    <property type="entry name" value="Hsp_HslJ-like"/>
</dbReference>
<evidence type="ECO:0000256" key="1">
    <source>
        <dbReference type="SAM" id="SignalP"/>
    </source>
</evidence>
<evidence type="ECO:0000313" key="4">
    <source>
        <dbReference type="Proteomes" id="UP000252249"/>
    </source>
</evidence>
<reference evidence="3 4" key="1">
    <citation type="submission" date="2018-07" db="EMBL/GenBank/DDBJ databases">
        <title>Oceanihabitans testaceum sp. nov., isolated from marine sediment.</title>
        <authorList>
            <person name="Li C.-M."/>
        </authorList>
    </citation>
    <scope>NUCLEOTIDE SEQUENCE [LARGE SCALE GENOMIC DNA]</scope>
    <source>
        <strain evidence="3 4">S9-10</strain>
    </source>
</reference>
<feature type="chain" id="PRO_5017058972" evidence="1">
    <location>
        <begin position="22"/>
        <end position="266"/>
    </location>
</feature>
<evidence type="ECO:0000259" key="2">
    <source>
        <dbReference type="Pfam" id="PF03724"/>
    </source>
</evidence>
<dbReference type="RefSeq" id="WP_113965832.1">
    <property type="nucleotide sequence ID" value="NZ_QNRP01000001.1"/>
</dbReference>
<dbReference type="OrthoDB" id="880459at2"/>
<keyword evidence="1" id="KW-0732">Signal</keyword>
<accession>A0A368P6R6</accession>
<dbReference type="EMBL" id="QPIG01000001">
    <property type="protein sequence ID" value="RCU58512.1"/>
    <property type="molecule type" value="Genomic_DNA"/>
</dbReference>
<keyword evidence="4" id="KW-1185">Reference proteome</keyword>
<feature type="domain" description="DUF306" evidence="2">
    <location>
        <begin position="53"/>
        <end position="133"/>
    </location>
</feature>
<proteinExistence type="predicted"/>
<dbReference type="Pfam" id="PF03724">
    <property type="entry name" value="META"/>
    <property type="match status" value="1"/>
</dbReference>